<dbReference type="InterPro" id="IPR003142">
    <property type="entry name" value="BPL_C"/>
</dbReference>
<dbReference type="InterPro" id="IPR045864">
    <property type="entry name" value="aa-tRNA-synth_II/BPL/LPL"/>
</dbReference>
<dbReference type="EMBL" id="QWLA01000047">
    <property type="protein sequence ID" value="RIH85104.1"/>
    <property type="molecule type" value="Genomic_DNA"/>
</dbReference>
<dbReference type="RefSeq" id="WP_119278521.1">
    <property type="nucleotide sequence ID" value="NZ_QWLA01000047.1"/>
</dbReference>
<evidence type="ECO:0000256" key="3">
    <source>
        <dbReference type="ARBA" id="ARBA00022840"/>
    </source>
</evidence>
<dbReference type="PANTHER" id="PTHR12835:SF5">
    <property type="entry name" value="BIOTIN--PROTEIN LIGASE"/>
    <property type="match status" value="1"/>
</dbReference>
<dbReference type="GO" id="GO:0006355">
    <property type="term" value="P:regulation of DNA-templated transcription"/>
    <property type="evidence" value="ECO:0007669"/>
    <property type="project" value="UniProtKB-UniRule"/>
</dbReference>
<dbReference type="PANTHER" id="PTHR12835">
    <property type="entry name" value="BIOTIN PROTEIN LIGASE"/>
    <property type="match status" value="1"/>
</dbReference>
<feature type="DNA-binding region" description="H-T-H motif" evidence="5">
    <location>
        <begin position="16"/>
        <end position="35"/>
    </location>
</feature>
<feature type="binding site" evidence="5">
    <location>
        <begin position="112"/>
        <end position="114"/>
    </location>
    <ligand>
        <name>biotin</name>
        <dbReference type="ChEBI" id="CHEBI:57586"/>
    </ligand>
</feature>
<organism evidence="7 8">
    <name type="scientific">Calidithermus roseus</name>
    <dbReference type="NCBI Taxonomy" id="1644118"/>
    <lineage>
        <taxon>Bacteria</taxon>
        <taxon>Thermotogati</taxon>
        <taxon>Deinococcota</taxon>
        <taxon>Deinococci</taxon>
        <taxon>Thermales</taxon>
        <taxon>Thermaceae</taxon>
        <taxon>Calidithermus</taxon>
    </lineage>
</organism>
<dbReference type="EC" id="6.3.4.15" evidence="5"/>
<name>A0A399EK57_9DEIN</name>
<keyword evidence="5" id="KW-0678">Repressor</keyword>
<dbReference type="InterPro" id="IPR004143">
    <property type="entry name" value="BPL_LPL_catalytic"/>
</dbReference>
<evidence type="ECO:0000259" key="6">
    <source>
        <dbReference type="PROSITE" id="PS51733"/>
    </source>
</evidence>
<dbReference type="OrthoDB" id="9807064at2"/>
<dbReference type="NCBIfam" id="TIGR00121">
    <property type="entry name" value="birA_ligase"/>
    <property type="match status" value="1"/>
</dbReference>
<keyword evidence="8" id="KW-1185">Reference proteome</keyword>
<comment type="catalytic activity">
    <reaction evidence="5">
        <text>biotin + L-lysyl-[protein] + ATP = N(6)-biotinyl-L-lysyl-[protein] + AMP + diphosphate + H(+)</text>
        <dbReference type="Rhea" id="RHEA:11756"/>
        <dbReference type="Rhea" id="RHEA-COMP:9752"/>
        <dbReference type="Rhea" id="RHEA-COMP:10505"/>
        <dbReference type="ChEBI" id="CHEBI:15378"/>
        <dbReference type="ChEBI" id="CHEBI:29969"/>
        <dbReference type="ChEBI" id="CHEBI:30616"/>
        <dbReference type="ChEBI" id="CHEBI:33019"/>
        <dbReference type="ChEBI" id="CHEBI:57586"/>
        <dbReference type="ChEBI" id="CHEBI:83144"/>
        <dbReference type="ChEBI" id="CHEBI:456215"/>
        <dbReference type="EC" id="6.3.4.15"/>
    </reaction>
</comment>
<evidence type="ECO:0000313" key="8">
    <source>
        <dbReference type="Proteomes" id="UP000265341"/>
    </source>
</evidence>
<dbReference type="CDD" id="cd16442">
    <property type="entry name" value="BPL"/>
    <property type="match status" value="1"/>
</dbReference>
<comment type="similarity">
    <text evidence="5">Belongs to the biotin--protein ligase family.</text>
</comment>
<evidence type="ECO:0000256" key="2">
    <source>
        <dbReference type="ARBA" id="ARBA00022741"/>
    </source>
</evidence>
<keyword evidence="3 5" id="KW-0067">ATP-binding</keyword>
<keyword evidence="4 5" id="KW-0092">Biotin</keyword>
<dbReference type="Pfam" id="PF02237">
    <property type="entry name" value="BPL_C"/>
    <property type="match status" value="1"/>
</dbReference>
<dbReference type="PROSITE" id="PS51733">
    <property type="entry name" value="BPL_LPL_CATALYTIC"/>
    <property type="match status" value="1"/>
</dbReference>
<dbReference type="GO" id="GO:0003677">
    <property type="term" value="F:DNA binding"/>
    <property type="evidence" value="ECO:0007669"/>
    <property type="project" value="UniProtKB-UniRule"/>
</dbReference>
<dbReference type="GO" id="GO:0005737">
    <property type="term" value="C:cytoplasm"/>
    <property type="evidence" value="ECO:0007669"/>
    <property type="project" value="TreeGrafter"/>
</dbReference>
<evidence type="ECO:0000256" key="4">
    <source>
        <dbReference type="ARBA" id="ARBA00023267"/>
    </source>
</evidence>
<evidence type="ECO:0000256" key="5">
    <source>
        <dbReference type="HAMAP-Rule" id="MF_00978"/>
    </source>
</evidence>
<dbReference type="Proteomes" id="UP000265341">
    <property type="component" value="Unassembled WGS sequence"/>
</dbReference>
<protein>
    <recommendedName>
        <fullName evidence="5">Bifunctional ligase/repressor BirA</fullName>
    </recommendedName>
    <alternativeName>
        <fullName evidence="5">Biotin--[acetyl-CoA-carboxylase] ligase</fullName>
        <ecNumber evidence="5">6.3.4.15</ecNumber>
    </alternativeName>
    <alternativeName>
        <fullName evidence="5">Biotin--protein ligase</fullName>
    </alternativeName>
    <alternativeName>
        <fullName evidence="5">Biotin-[acetyl-CoA carboxylase] synthetase</fullName>
    </alternativeName>
</protein>
<dbReference type="SUPFAM" id="SSF50037">
    <property type="entry name" value="C-terminal domain of transcriptional repressors"/>
    <property type="match status" value="1"/>
</dbReference>
<dbReference type="InterPro" id="IPR030855">
    <property type="entry name" value="Bifunct_BirA"/>
</dbReference>
<comment type="caution">
    <text evidence="7">The sequence shown here is derived from an EMBL/GenBank/DDBJ whole genome shotgun (WGS) entry which is preliminary data.</text>
</comment>
<dbReference type="InterPro" id="IPR004408">
    <property type="entry name" value="Biotin_CoA_COase_ligase"/>
</dbReference>
<keyword evidence="2 5" id="KW-0547">Nucleotide-binding</keyword>
<keyword evidence="5" id="KW-0804">Transcription</keyword>
<proteinExistence type="inferred from homology"/>
<comment type="function">
    <text evidence="5">Acts both as a biotin--[acetyl-CoA-carboxylase] ligase and a repressor.</text>
</comment>
<dbReference type="InterPro" id="IPR008988">
    <property type="entry name" value="Transcriptional_repressor_C"/>
</dbReference>
<dbReference type="GO" id="GO:0004077">
    <property type="term" value="F:biotin--[biotin carboxyl-carrier protein] ligase activity"/>
    <property type="evidence" value="ECO:0007669"/>
    <property type="project" value="UniProtKB-UniRule"/>
</dbReference>
<reference evidence="7 8" key="1">
    <citation type="submission" date="2018-08" db="EMBL/GenBank/DDBJ databases">
        <title>Meiothermus roseus NBRC 110900 genome sequencing project.</title>
        <authorList>
            <person name="Da Costa M.S."/>
            <person name="Albuquerque L."/>
            <person name="Raposo P."/>
            <person name="Froufe H.J.C."/>
            <person name="Barroso C.S."/>
            <person name="Egas C."/>
        </authorList>
    </citation>
    <scope>NUCLEOTIDE SEQUENCE [LARGE SCALE GENOMIC DNA]</scope>
    <source>
        <strain evidence="7 8">NBRC 110900</strain>
    </source>
</reference>
<feature type="binding site" evidence="5">
    <location>
        <position position="108"/>
    </location>
    <ligand>
        <name>biotin</name>
        <dbReference type="ChEBI" id="CHEBI:57586"/>
    </ligand>
</feature>
<dbReference type="Gene3D" id="2.30.30.100">
    <property type="match status" value="1"/>
</dbReference>
<evidence type="ECO:0000256" key="1">
    <source>
        <dbReference type="ARBA" id="ARBA00022598"/>
    </source>
</evidence>
<sequence>MQQRLLTLLSEQFQPSRRLGEQLGIERDQARYLVQRLIHEGYPIEVSKALGVRVEPGTPLPQVLEPLLRGSFGRPYRYLGHTTSTQDVLRQWAEDGAPEGAVVLAERQSAGRGRMGRPWISTPGSSLTFSLLLRPRSPIALLPLAVGVALREAVGLGGLKWPNDLLAPDGRKLAGILVEARVGTSSPGLVILGIGLNVRPPVPPGAAALSEFGPVNRAELLARLLEELENQYENLSKPERILEDWKKYSVTLGQEVTVKTPRGELRGRALDLAEDGALVVESQGATERIAAGDVSLIGRLGG</sequence>
<dbReference type="AlphaFoldDB" id="A0A399EK57"/>
<keyword evidence="5" id="KW-0238">DNA-binding</keyword>
<feature type="domain" description="BPL/LPL catalytic" evidence="6">
    <location>
        <begin position="61"/>
        <end position="256"/>
    </location>
</feature>
<dbReference type="GO" id="GO:0005524">
    <property type="term" value="F:ATP binding"/>
    <property type="evidence" value="ECO:0007669"/>
    <property type="project" value="UniProtKB-UniRule"/>
</dbReference>
<accession>A0A399EK57</accession>
<dbReference type="SUPFAM" id="SSF55681">
    <property type="entry name" value="Class II aaRS and biotin synthetases"/>
    <property type="match status" value="1"/>
</dbReference>
<keyword evidence="1 5" id="KW-0436">Ligase</keyword>
<gene>
    <name evidence="5 7" type="primary">birA</name>
    <name evidence="7" type="ORF">Mrose_02361</name>
</gene>
<dbReference type="Gene3D" id="3.30.930.10">
    <property type="entry name" value="Bira Bifunctional Protein, Domain 2"/>
    <property type="match status" value="1"/>
</dbReference>
<evidence type="ECO:0000313" key="7">
    <source>
        <dbReference type="EMBL" id="RIH85104.1"/>
    </source>
</evidence>
<dbReference type="Pfam" id="PF03099">
    <property type="entry name" value="BPL_LplA_LipB"/>
    <property type="match status" value="1"/>
</dbReference>
<keyword evidence="5" id="KW-0805">Transcription regulation</keyword>
<comment type="caution">
    <text evidence="5">Lacks conserved residue(s) required for the propagation of feature annotation.</text>
</comment>
<dbReference type="HAMAP" id="MF_00978">
    <property type="entry name" value="Bifunct_BirA"/>
    <property type="match status" value="1"/>
</dbReference>